<feature type="transmembrane region" description="Helical" evidence="1">
    <location>
        <begin position="21"/>
        <end position="42"/>
    </location>
</feature>
<evidence type="ECO:0000313" key="3">
    <source>
        <dbReference type="Proteomes" id="UP000029095"/>
    </source>
</evidence>
<name>A0A086MRY5_9ACTN</name>
<keyword evidence="3" id="KW-1185">Reference proteome</keyword>
<evidence type="ECO:0000256" key="1">
    <source>
        <dbReference type="SAM" id="Phobius"/>
    </source>
</evidence>
<evidence type="ECO:0008006" key="4">
    <source>
        <dbReference type="Google" id="ProtNLM"/>
    </source>
</evidence>
<reference evidence="2 3" key="1">
    <citation type="submission" date="2014-05" db="EMBL/GenBank/DDBJ databases">
        <title>Complete genome sequence of the Streptomyces mutabilis TRM45540.</title>
        <authorList>
            <person name="Luo X."/>
            <person name="Zhang L."/>
        </authorList>
    </citation>
    <scope>NUCLEOTIDE SEQUENCE [LARGE SCALE GENOMIC DNA]</scope>
    <source>
        <strain evidence="2 3">TRM45540</strain>
    </source>
</reference>
<accession>A0A086MRY5</accession>
<dbReference type="Proteomes" id="UP000029095">
    <property type="component" value="Unassembled WGS sequence"/>
</dbReference>
<keyword evidence="1" id="KW-0472">Membrane</keyword>
<dbReference type="EMBL" id="JNFQ01000006">
    <property type="protein sequence ID" value="KFG71653.1"/>
    <property type="molecule type" value="Genomic_DNA"/>
</dbReference>
<proteinExistence type="predicted"/>
<gene>
    <name evidence="2" type="ORF">FM21_33325</name>
</gene>
<feature type="transmembrane region" description="Helical" evidence="1">
    <location>
        <begin position="132"/>
        <end position="154"/>
    </location>
</feature>
<evidence type="ECO:0000313" key="2">
    <source>
        <dbReference type="EMBL" id="KFG71653.1"/>
    </source>
</evidence>
<dbReference type="AlphaFoldDB" id="A0A086MRY5"/>
<sequence>MLAAVWKVTSVNSFRMGWQGIPVYLALAAILGRIATCKVVLYEATLVVINPLRTHTIPRSALTRADVDDHGTLELHLHRDDKPIPAFAFGGSLVDRIKGTSEKAAHTITAWLNTPHASTADLPAQTHWTRSLYADAALALCAVTSVAGVLWMALSGRS</sequence>
<keyword evidence="1" id="KW-0812">Transmembrane</keyword>
<keyword evidence="1" id="KW-1133">Transmembrane helix</keyword>
<comment type="caution">
    <text evidence="2">The sequence shown here is derived from an EMBL/GenBank/DDBJ whole genome shotgun (WGS) entry which is preliminary data.</text>
</comment>
<dbReference type="HOGENOM" id="CLU_1668425_0_0_11"/>
<protein>
    <recommendedName>
        <fullName evidence="4">PH domain-containing protein</fullName>
    </recommendedName>
</protein>
<organism evidence="2 3">
    <name type="scientific">Streptomyces mutabilis</name>
    <dbReference type="NCBI Taxonomy" id="67332"/>
    <lineage>
        <taxon>Bacteria</taxon>
        <taxon>Bacillati</taxon>
        <taxon>Actinomycetota</taxon>
        <taxon>Actinomycetes</taxon>
        <taxon>Kitasatosporales</taxon>
        <taxon>Streptomycetaceae</taxon>
        <taxon>Streptomyces</taxon>
    </lineage>
</organism>